<dbReference type="EMBL" id="JBJUIK010000011">
    <property type="protein sequence ID" value="KAL3513345.1"/>
    <property type="molecule type" value="Genomic_DNA"/>
</dbReference>
<protein>
    <submittedName>
        <fullName evidence="2">Uncharacterized protein</fullName>
    </submittedName>
</protein>
<gene>
    <name evidence="2" type="ORF">ACH5RR_026062</name>
</gene>
<keyword evidence="3" id="KW-1185">Reference proteome</keyword>
<comment type="caution">
    <text evidence="2">The sequence shown here is derived from an EMBL/GenBank/DDBJ whole genome shotgun (WGS) entry which is preliminary data.</text>
</comment>
<feature type="region of interest" description="Disordered" evidence="1">
    <location>
        <begin position="1"/>
        <end position="88"/>
    </location>
</feature>
<dbReference type="AlphaFoldDB" id="A0ABD2Z4U4"/>
<organism evidence="2 3">
    <name type="scientific">Cinchona calisaya</name>
    <dbReference type="NCBI Taxonomy" id="153742"/>
    <lineage>
        <taxon>Eukaryota</taxon>
        <taxon>Viridiplantae</taxon>
        <taxon>Streptophyta</taxon>
        <taxon>Embryophyta</taxon>
        <taxon>Tracheophyta</taxon>
        <taxon>Spermatophyta</taxon>
        <taxon>Magnoliopsida</taxon>
        <taxon>eudicotyledons</taxon>
        <taxon>Gunneridae</taxon>
        <taxon>Pentapetalae</taxon>
        <taxon>asterids</taxon>
        <taxon>lamiids</taxon>
        <taxon>Gentianales</taxon>
        <taxon>Rubiaceae</taxon>
        <taxon>Cinchonoideae</taxon>
        <taxon>Cinchoneae</taxon>
        <taxon>Cinchona</taxon>
    </lineage>
</organism>
<proteinExistence type="predicted"/>
<evidence type="ECO:0000313" key="3">
    <source>
        <dbReference type="Proteomes" id="UP001630127"/>
    </source>
</evidence>
<dbReference type="Proteomes" id="UP001630127">
    <property type="component" value="Unassembled WGS sequence"/>
</dbReference>
<sequence length="126" mass="12887">MAATSTASPTISMSATNLSHPTVTSRDTSVETAASLLNTSTIPSSILDSSSPITESTTFSSAANSSSAPPATSHSSSRHPMVTRLRAGIRKPKHLLSLASTISSSSISSALPLEPSCFSQAIKDPK</sequence>
<name>A0ABD2Z4U4_9GENT</name>
<feature type="compositionally biased region" description="Polar residues" evidence="1">
    <location>
        <begin position="1"/>
        <end position="38"/>
    </location>
</feature>
<evidence type="ECO:0000313" key="2">
    <source>
        <dbReference type="EMBL" id="KAL3513345.1"/>
    </source>
</evidence>
<reference evidence="2 3" key="1">
    <citation type="submission" date="2024-11" db="EMBL/GenBank/DDBJ databases">
        <title>A near-complete genome assembly of Cinchona calisaya.</title>
        <authorList>
            <person name="Lian D.C."/>
            <person name="Zhao X.W."/>
            <person name="Wei L."/>
        </authorList>
    </citation>
    <scope>NUCLEOTIDE SEQUENCE [LARGE SCALE GENOMIC DNA]</scope>
    <source>
        <tissue evidence="2">Nenye</tissue>
    </source>
</reference>
<evidence type="ECO:0000256" key="1">
    <source>
        <dbReference type="SAM" id="MobiDB-lite"/>
    </source>
</evidence>
<feature type="compositionally biased region" description="Low complexity" evidence="1">
    <location>
        <begin position="39"/>
        <end position="75"/>
    </location>
</feature>
<accession>A0ABD2Z4U4</accession>